<evidence type="ECO:0000256" key="5">
    <source>
        <dbReference type="ARBA" id="ARBA00023237"/>
    </source>
</evidence>
<evidence type="ECO:0000256" key="4">
    <source>
        <dbReference type="ARBA" id="ARBA00023136"/>
    </source>
</evidence>
<protein>
    <submittedName>
        <fullName evidence="7">TolC family protein</fullName>
    </submittedName>
</protein>
<name>A0ABW6BD54_9SPHI</name>
<keyword evidence="4" id="KW-0472">Membrane</keyword>
<keyword evidence="2" id="KW-1134">Transmembrane beta strand</keyword>
<gene>
    <name evidence="7" type="ORF">ACFS7Y_03450</name>
</gene>
<dbReference type="RefSeq" id="WP_320184213.1">
    <property type="nucleotide sequence ID" value="NZ_CP138332.1"/>
</dbReference>
<dbReference type="PANTHER" id="PTHR30026">
    <property type="entry name" value="OUTER MEMBRANE PROTEIN TOLC"/>
    <property type="match status" value="1"/>
</dbReference>
<evidence type="ECO:0000256" key="1">
    <source>
        <dbReference type="ARBA" id="ARBA00004442"/>
    </source>
</evidence>
<organism evidence="7 8">
    <name type="scientific">Sphingobacterium bambusae</name>
    <dbReference type="NCBI Taxonomy" id="662858"/>
    <lineage>
        <taxon>Bacteria</taxon>
        <taxon>Pseudomonadati</taxon>
        <taxon>Bacteroidota</taxon>
        <taxon>Sphingobacteriia</taxon>
        <taxon>Sphingobacteriales</taxon>
        <taxon>Sphingobacteriaceae</taxon>
        <taxon>Sphingobacterium</taxon>
    </lineage>
</organism>
<dbReference type="InterPro" id="IPR051906">
    <property type="entry name" value="TolC-like"/>
</dbReference>
<evidence type="ECO:0000256" key="3">
    <source>
        <dbReference type="ARBA" id="ARBA00022692"/>
    </source>
</evidence>
<keyword evidence="8" id="KW-1185">Reference proteome</keyword>
<comment type="subcellular location">
    <subcellularLocation>
        <location evidence="1">Cell outer membrane</location>
    </subcellularLocation>
</comment>
<keyword evidence="3" id="KW-0812">Transmembrane</keyword>
<evidence type="ECO:0000313" key="8">
    <source>
        <dbReference type="Proteomes" id="UP001597525"/>
    </source>
</evidence>
<feature type="chain" id="PRO_5046283200" evidence="6">
    <location>
        <begin position="22"/>
        <end position="477"/>
    </location>
</feature>
<dbReference type="Gene3D" id="1.20.1600.10">
    <property type="entry name" value="Outer membrane efflux proteins (OEP)"/>
    <property type="match status" value="1"/>
</dbReference>
<accession>A0ABW6BD54</accession>
<keyword evidence="5" id="KW-0998">Cell outer membrane</keyword>
<evidence type="ECO:0000313" key="7">
    <source>
        <dbReference type="EMBL" id="MFD2966424.1"/>
    </source>
</evidence>
<evidence type="ECO:0000256" key="2">
    <source>
        <dbReference type="ARBA" id="ARBA00022452"/>
    </source>
</evidence>
<feature type="signal peptide" evidence="6">
    <location>
        <begin position="1"/>
        <end position="21"/>
    </location>
</feature>
<dbReference type="PANTHER" id="PTHR30026:SF21">
    <property type="entry name" value="SLR1270 PROTEIN"/>
    <property type="match status" value="1"/>
</dbReference>
<dbReference type="Proteomes" id="UP001597525">
    <property type="component" value="Unassembled WGS sequence"/>
</dbReference>
<sequence>MIRFCIGFLLCLCFLAPQGHAQQIEDVSFHRTFTVSDLEDFLMTNHPVVKQTLLLSETAKAQVLQALGKFDPALYTSFNNKHFGNTAYYNQWSSELKVPLWLAGADLKVGYDRNVGAYTNPQSRTDRAGLSALGISVPLGQGLFIDGRRNTLWQAEAMLGYAEAQQVKEINGIWFQAVSDYWNWYYAYKQYILLVEGVKLAETRFRAISEQTLLGDKPTIDSVEAAITVQERKMELAKYDIELKNARLVLSNHLWNEQQQPLELPEDAVPDSIDRNALSPNGNLLAELLEQAETNHPEILQLGSKELQLSIEERYRRELLKPKLNLSGTLLSSRRNFNEQLPPDYDFNWGNYKLGVEFAFPLFLRNERGKLKEVRLKQQELIYDQTILGRNIRNDVTLKYNDLTAYSRQITLQIENIISQETLLRGELQKFDLGETTLFIINSRESKLIDMQIKREGLIVNYQKALAELYYKAGTRL</sequence>
<evidence type="ECO:0000256" key="6">
    <source>
        <dbReference type="SAM" id="SignalP"/>
    </source>
</evidence>
<keyword evidence="6" id="KW-0732">Signal</keyword>
<dbReference type="EMBL" id="JBHUPB010000003">
    <property type="protein sequence ID" value="MFD2966424.1"/>
    <property type="molecule type" value="Genomic_DNA"/>
</dbReference>
<reference evidence="8" key="1">
    <citation type="journal article" date="2019" name="Int. J. Syst. Evol. Microbiol.">
        <title>The Global Catalogue of Microorganisms (GCM) 10K type strain sequencing project: providing services to taxonomists for standard genome sequencing and annotation.</title>
        <authorList>
            <consortium name="The Broad Institute Genomics Platform"/>
            <consortium name="The Broad Institute Genome Sequencing Center for Infectious Disease"/>
            <person name="Wu L."/>
            <person name="Ma J."/>
        </authorList>
    </citation>
    <scope>NUCLEOTIDE SEQUENCE [LARGE SCALE GENOMIC DNA]</scope>
    <source>
        <strain evidence="8">KCTC 22814</strain>
    </source>
</reference>
<proteinExistence type="predicted"/>
<comment type="caution">
    <text evidence="7">The sequence shown here is derived from an EMBL/GenBank/DDBJ whole genome shotgun (WGS) entry which is preliminary data.</text>
</comment>
<dbReference type="SUPFAM" id="SSF56954">
    <property type="entry name" value="Outer membrane efflux proteins (OEP)"/>
    <property type="match status" value="1"/>
</dbReference>